<reference evidence="1" key="2">
    <citation type="journal article" date="2015" name="Fish Shellfish Immunol.">
        <title>Early steps in the European eel (Anguilla anguilla)-Vibrio vulnificus interaction in the gills: Role of the RtxA13 toxin.</title>
        <authorList>
            <person name="Callol A."/>
            <person name="Pajuelo D."/>
            <person name="Ebbesson L."/>
            <person name="Teles M."/>
            <person name="MacKenzie S."/>
            <person name="Amaro C."/>
        </authorList>
    </citation>
    <scope>NUCLEOTIDE SEQUENCE</scope>
</reference>
<dbReference type="EMBL" id="GBXM01013233">
    <property type="protein sequence ID" value="JAH95344.1"/>
    <property type="molecule type" value="Transcribed_RNA"/>
</dbReference>
<protein>
    <submittedName>
        <fullName evidence="1">Uncharacterized protein</fullName>
    </submittedName>
</protein>
<reference evidence="1" key="1">
    <citation type="submission" date="2014-11" db="EMBL/GenBank/DDBJ databases">
        <authorList>
            <person name="Amaro Gonzalez C."/>
        </authorList>
    </citation>
    <scope>NUCLEOTIDE SEQUENCE</scope>
</reference>
<accession>A0A0E9WYD8</accession>
<evidence type="ECO:0000313" key="1">
    <source>
        <dbReference type="EMBL" id="JAH95344.1"/>
    </source>
</evidence>
<organism evidence="1">
    <name type="scientific">Anguilla anguilla</name>
    <name type="common">European freshwater eel</name>
    <name type="synonym">Muraena anguilla</name>
    <dbReference type="NCBI Taxonomy" id="7936"/>
    <lineage>
        <taxon>Eukaryota</taxon>
        <taxon>Metazoa</taxon>
        <taxon>Chordata</taxon>
        <taxon>Craniata</taxon>
        <taxon>Vertebrata</taxon>
        <taxon>Euteleostomi</taxon>
        <taxon>Actinopterygii</taxon>
        <taxon>Neopterygii</taxon>
        <taxon>Teleostei</taxon>
        <taxon>Anguilliformes</taxon>
        <taxon>Anguillidae</taxon>
        <taxon>Anguilla</taxon>
    </lineage>
</organism>
<sequence length="63" mass="7307">MITSNTCNVLTLLRGKNLLKYLNVCVRLPYLSKRLVGTKTSIHLVLQDRALEPLFYRIYTPIK</sequence>
<name>A0A0E9WYD8_ANGAN</name>
<dbReference type="AlphaFoldDB" id="A0A0E9WYD8"/>
<proteinExistence type="predicted"/>